<dbReference type="InterPro" id="IPR013783">
    <property type="entry name" value="Ig-like_fold"/>
</dbReference>
<evidence type="ECO:0000256" key="2">
    <source>
        <dbReference type="SAM" id="MobiDB-lite"/>
    </source>
</evidence>
<protein>
    <recommendedName>
        <fullName evidence="3">RHD domain-containing protein</fullName>
    </recommendedName>
</protein>
<dbReference type="InterPro" id="IPR011539">
    <property type="entry name" value="RHD_DNA_bind_dom"/>
</dbReference>
<dbReference type="SMART" id="SM00429">
    <property type="entry name" value="IPT"/>
    <property type="match status" value="1"/>
</dbReference>
<evidence type="ECO:0000259" key="3">
    <source>
        <dbReference type="PROSITE" id="PS50254"/>
    </source>
</evidence>
<dbReference type="CDD" id="cd07884">
    <property type="entry name" value="RHD-n_Relish"/>
    <property type="match status" value="1"/>
</dbReference>
<evidence type="ECO:0000313" key="5">
    <source>
        <dbReference type="Proteomes" id="UP000215335"/>
    </source>
</evidence>
<dbReference type="Gene3D" id="2.60.40.10">
    <property type="entry name" value="Immunoglobulins"/>
    <property type="match status" value="1"/>
</dbReference>
<dbReference type="SUPFAM" id="SSF49417">
    <property type="entry name" value="p53-like transcription factors"/>
    <property type="match status" value="1"/>
</dbReference>
<dbReference type="OrthoDB" id="10254686at2759"/>
<dbReference type="Pfam" id="PF12796">
    <property type="entry name" value="Ank_2"/>
    <property type="match status" value="2"/>
</dbReference>
<feature type="region of interest" description="Disordered" evidence="2">
    <location>
        <begin position="774"/>
        <end position="832"/>
    </location>
</feature>
<dbReference type="GO" id="GO:0048468">
    <property type="term" value="P:cell development"/>
    <property type="evidence" value="ECO:0007669"/>
    <property type="project" value="UniProtKB-ARBA"/>
</dbReference>
<dbReference type="InterPro" id="IPR000451">
    <property type="entry name" value="NFkB/Dor"/>
</dbReference>
<dbReference type="InterPro" id="IPR011029">
    <property type="entry name" value="DEATH-like_dom_sf"/>
</dbReference>
<feature type="repeat" description="ANK" evidence="1">
    <location>
        <begin position="578"/>
        <end position="610"/>
    </location>
</feature>
<feature type="region of interest" description="Disordered" evidence="2">
    <location>
        <begin position="875"/>
        <end position="914"/>
    </location>
</feature>
<dbReference type="PANTHER" id="PTHR24169">
    <property type="entry name" value="NUCLEAR FACTOR NF-KAPPA-B PROTEIN"/>
    <property type="match status" value="1"/>
</dbReference>
<dbReference type="Gene3D" id="1.25.40.20">
    <property type="entry name" value="Ankyrin repeat-containing domain"/>
    <property type="match status" value="2"/>
</dbReference>
<keyword evidence="1" id="KW-0040">ANK repeat</keyword>
<dbReference type="SUPFAM" id="SSF47986">
    <property type="entry name" value="DEATH domain"/>
    <property type="match status" value="1"/>
</dbReference>
<gene>
    <name evidence="4" type="ORF">TSAR_011573</name>
</gene>
<feature type="repeat" description="ANK" evidence="1">
    <location>
        <begin position="710"/>
        <end position="731"/>
    </location>
</feature>
<keyword evidence="5" id="KW-1185">Reference proteome</keyword>
<name>A0A232EK60_9HYME</name>
<dbReference type="GO" id="GO:0000981">
    <property type="term" value="F:DNA-binding transcription factor activity, RNA polymerase II-specific"/>
    <property type="evidence" value="ECO:0007669"/>
    <property type="project" value="TreeGrafter"/>
</dbReference>
<evidence type="ECO:0000313" key="4">
    <source>
        <dbReference type="EMBL" id="OXU18754.1"/>
    </source>
</evidence>
<proteinExistence type="predicted"/>
<dbReference type="InterPro" id="IPR008967">
    <property type="entry name" value="p53-like_TF_DNA-bd_sf"/>
</dbReference>
<evidence type="ECO:0000256" key="1">
    <source>
        <dbReference type="PROSITE-ProRule" id="PRU00023"/>
    </source>
</evidence>
<dbReference type="PROSITE" id="PS50297">
    <property type="entry name" value="ANK_REP_REGION"/>
    <property type="match status" value="4"/>
</dbReference>
<dbReference type="InterPro" id="IPR037059">
    <property type="entry name" value="RHD_DNA_bind_dom_sf"/>
</dbReference>
<organism evidence="4 5">
    <name type="scientific">Trichomalopsis sarcophagae</name>
    <dbReference type="NCBI Taxonomy" id="543379"/>
    <lineage>
        <taxon>Eukaryota</taxon>
        <taxon>Metazoa</taxon>
        <taxon>Ecdysozoa</taxon>
        <taxon>Arthropoda</taxon>
        <taxon>Hexapoda</taxon>
        <taxon>Insecta</taxon>
        <taxon>Pterygota</taxon>
        <taxon>Neoptera</taxon>
        <taxon>Endopterygota</taxon>
        <taxon>Hymenoptera</taxon>
        <taxon>Apocrita</taxon>
        <taxon>Proctotrupomorpha</taxon>
        <taxon>Chalcidoidea</taxon>
        <taxon>Pteromalidae</taxon>
        <taxon>Pteromalinae</taxon>
        <taxon>Trichomalopsis</taxon>
    </lineage>
</organism>
<dbReference type="Gene3D" id="2.60.40.340">
    <property type="entry name" value="Rel homology domain (RHD), DNA-binding domain"/>
    <property type="match status" value="1"/>
</dbReference>
<dbReference type="InterPro" id="IPR002110">
    <property type="entry name" value="Ankyrin_rpt"/>
</dbReference>
<dbReference type="Proteomes" id="UP000215335">
    <property type="component" value="Unassembled WGS sequence"/>
</dbReference>
<dbReference type="InterPro" id="IPR032397">
    <property type="entry name" value="RHD_dimer"/>
</dbReference>
<dbReference type="InterPro" id="IPR002909">
    <property type="entry name" value="IPT_dom"/>
</dbReference>
<sequence length="996" mass="111369">MPDAYENYSAYSQVQSLTPLTPVHLQPESFFTYNYDQRTMSTAGSFSPSSVESPLMDTCENLNLSTEQVISIIGNPIDQNAIYAIPNNSTELKIIVQPVDKFRFRYKSEMMGTHGSLLGEREETSHKKEVPTAQSELINCHLPEAVIRCTLVTADEDRRFPHAHHLVRKDGNSDKDDPHDINVSRENNYTAMFCNMGIIHTAKKNIKEEIMRKRKIEVMEEKKRNNFENPVISTREDLEMKMEAEKAQKWMNLNSVALCFQGFAPGANDVLIPITEKVYSRPINNLKSALTGELKICRIDKHTSSCEGNEEVWLLVEKVGKIDEKDNTIWSAEGRFSELDVHHQYAIVFKTPSYKDVNITQPVEVLLKLERPSDGETSNSITFVYKPSDKVLNRKRPRLSTSGSMEFAHSPVPAPQLDICMPMAETCINLGEENISNLSGEIKKLLNDGQHCNSADLDEFLKDNSSLEKFYNLLPSNFADGVETDGGGPTEFERSQQDFANDSLRKVTNALKEADGTPGSKRMTIDKIQDLLQESTIFGDTPLHFSLRHEQFDTAKYLLLILGSDPSFKAIVNMQNSAQKTPLHMAVLQNQADIVRALLRLGADPNLCDEEDASSLHNAVIDTEKSFSTKSIVDCVNNIFRYKITCYNPTIVNANACIDELLKSNVKLNLEAHTEAGWSALHLAAKVGSLHAVKALIEAGANVNSTDMSYGRTALHIAVDSNHKHIVEYLLTKTNIHVNTKNFGGNTALHSAVVKGGKCAEELIKILKKHGADPQIRNNNINRDEEDEDNSLPPPIHTPIDSSATPTIKSESSDSEDDAPRPGESSFDLAKDDPKLMQLLSEGRPSDPIQEELDLKEESEDEMMLQDRAILQASRTFSQGRRSSTQERPAVQPTVTKTSPTTKPQLQPARPGDEKLSDAHVNRILHILDRTQGWERLAQHTNHGSLVRLYKKMKSPSKALFVKIRLQNPDITVRQVKKLLIEVQAFEAATALETGR</sequence>
<dbReference type="AlphaFoldDB" id="A0A232EK60"/>
<dbReference type="Pfam" id="PF00023">
    <property type="entry name" value="Ank"/>
    <property type="match status" value="1"/>
</dbReference>
<dbReference type="InterPro" id="IPR014756">
    <property type="entry name" value="Ig_E-set"/>
</dbReference>
<feature type="repeat" description="ANK" evidence="1">
    <location>
        <begin position="744"/>
        <end position="779"/>
    </location>
</feature>
<dbReference type="GO" id="GO:0005737">
    <property type="term" value="C:cytoplasm"/>
    <property type="evidence" value="ECO:0007669"/>
    <property type="project" value="InterPro"/>
</dbReference>
<feature type="repeat" description="ANK" evidence="1">
    <location>
        <begin position="676"/>
        <end position="708"/>
    </location>
</feature>
<accession>A0A232EK60</accession>
<feature type="compositionally biased region" description="Polar residues" evidence="2">
    <location>
        <begin position="800"/>
        <end position="810"/>
    </location>
</feature>
<feature type="domain" description="RHD" evidence="3">
    <location>
        <begin position="87"/>
        <end position="290"/>
    </location>
</feature>
<dbReference type="GO" id="GO:0000978">
    <property type="term" value="F:RNA polymerase II cis-regulatory region sequence-specific DNA binding"/>
    <property type="evidence" value="ECO:0007669"/>
    <property type="project" value="TreeGrafter"/>
</dbReference>
<dbReference type="SMART" id="SM00248">
    <property type="entry name" value="ANK"/>
    <property type="match status" value="5"/>
</dbReference>
<dbReference type="InterPro" id="IPR036770">
    <property type="entry name" value="Ankyrin_rpt-contain_sf"/>
</dbReference>
<dbReference type="Pfam" id="PF00554">
    <property type="entry name" value="RHD_DNA_bind"/>
    <property type="match status" value="1"/>
</dbReference>
<feature type="compositionally biased region" description="Low complexity" evidence="2">
    <location>
        <begin position="891"/>
        <end position="905"/>
    </location>
</feature>
<dbReference type="PANTHER" id="PTHR24169:SF28">
    <property type="entry name" value="NUCLEAR FACTOR NF-KAPPA-B P110 SUBUNIT"/>
    <property type="match status" value="1"/>
</dbReference>
<dbReference type="SUPFAM" id="SSF81296">
    <property type="entry name" value="E set domains"/>
    <property type="match status" value="1"/>
</dbReference>
<dbReference type="GO" id="GO:0048731">
    <property type="term" value="P:system development"/>
    <property type="evidence" value="ECO:0007669"/>
    <property type="project" value="UniProtKB-ARBA"/>
</dbReference>
<dbReference type="PROSITE" id="PS50088">
    <property type="entry name" value="ANK_REPEAT"/>
    <property type="match status" value="4"/>
</dbReference>
<dbReference type="Pfam" id="PF16179">
    <property type="entry name" value="RHD_dimer"/>
    <property type="match status" value="1"/>
</dbReference>
<dbReference type="EMBL" id="NNAY01003858">
    <property type="protein sequence ID" value="OXU18754.1"/>
    <property type="molecule type" value="Genomic_DNA"/>
</dbReference>
<dbReference type="PROSITE" id="PS50254">
    <property type="entry name" value="REL_2"/>
    <property type="match status" value="1"/>
</dbReference>
<dbReference type="SUPFAM" id="SSF48403">
    <property type="entry name" value="Ankyrin repeat"/>
    <property type="match status" value="1"/>
</dbReference>
<dbReference type="STRING" id="543379.A0A232EK60"/>
<comment type="caution">
    <text evidence="4">The sequence shown here is derived from an EMBL/GenBank/DDBJ whole genome shotgun (WGS) entry which is preliminary data.</text>
</comment>
<reference evidence="4 5" key="1">
    <citation type="journal article" date="2017" name="Curr. Biol.">
        <title>The Evolution of Venom by Co-option of Single-Copy Genes.</title>
        <authorList>
            <person name="Martinson E.O."/>
            <person name="Mrinalini"/>
            <person name="Kelkar Y.D."/>
            <person name="Chang C.H."/>
            <person name="Werren J.H."/>
        </authorList>
    </citation>
    <scope>NUCLEOTIDE SEQUENCE [LARGE SCALE GENOMIC DNA]</scope>
    <source>
        <strain evidence="4 5">Alberta</strain>
        <tissue evidence="4">Whole body</tissue>
    </source>
</reference>
<feature type="compositionally biased region" description="Polar residues" evidence="2">
    <location>
        <begin position="875"/>
        <end position="887"/>
    </location>
</feature>